<dbReference type="SUPFAM" id="SSF46785">
    <property type="entry name" value="Winged helix' DNA-binding domain"/>
    <property type="match status" value="1"/>
</dbReference>
<keyword evidence="1" id="KW-0805">Transcription regulation</keyword>
<dbReference type="InterPro" id="IPR018490">
    <property type="entry name" value="cNMP-bd_dom_sf"/>
</dbReference>
<dbReference type="PROSITE" id="PS00042">
    <property type="entry name" value="HTH_CRP_1"/>
    <property type="match status" value="1"/>
</dbReference>
<evidence type="ECO:0000256" key="2">
    <source>
        <dbReference type="ARBA" id="ARBA00023125"/>
    </source>
</evidence>
<dbReference type="InterPro" id="IPR050397">
    <property type="entry name" value="Env_Response_Regulators"/>
</dbReference>
<dbReference type="Pfam" id="PF00027">
    <property type="entry name" value="cNMP_binding"/>
    <property type="match status" value="1"/>
</dbReference>
<accession>A0ABY4S3J0</accession>
<dbReference type="EMBL" id="CP097635">
    <property type="protein sequence ID" value="URI05930.1"/>
    <property type="molecule type" value="Genomic_DNA"/>
</dbReference>
<dbReference type="RefSeq" id="WP_250194195.1">
    <property type="nucleotide sequence ID" value="NZ_CP097635.1"/>
</dbReference>
<dbReference type="InterPro" id="IPR036390">
    <property type="entry name" value="WH_DNA-bd_sf"/>
</dbReference>
<proteinExistence type="predicted"/>
<evidence type="ECO:0000259" key="5">
    <source>
        <dbReference type="PROSITE" id="PS51063"/>
    </source>
</evidence>
<dbReference type="SUPFAM" id="SSF51206">
    <property type="entry name" value="cAMP-binding domain-like"/>
    <property type="match status" value="1"/>
</dbReference>
<organism evidence="6 7">
    <name type="scientific">Aquincola tertiaricarbonis</name>
    <dbReference type="NCBI Taxonomy" id="391953"/>
    <lineage>
        <taxon>Bacteria</taxon>
        <taxon>Pseudomonadati</taxon>
        <taxon>Pseudomonadota</taxon>
        <taxon>Betaproteobacteria</taxon>
        <taxon>Burkholderiales</taxon>
        <taxon>Sphaerotilaceae</taxon>
        <taxon>Aquincola</taxon>
    </lineage>
</organism>
<dbReference type="CDD" id="cd00092">
    <property type="entry name" value="HTH_CRP"/>
    <property type="match status" value="1"/>
</dbReference>
<dbReference type="InterPro" id="IPR012318">
    <property type="entry name" value="HTH_CRP"/>
</dbReference>
<dbReference type="InterPro" id="IPR018335">
    <property type="entry name" value="Tscrpt_reg_HTH_Crp-type_CS"/>
</dbReference>
<keyword evidence="7" id="KW-1185">Reference proteome</keyword>
<gene>
    <name evidence="6" type="primary">fnr</name>
    <name evidence="6" type="ORF">MW290_08235</name>
</gene>
<evidence type="ECO:0000313" key="6">
    <source>
        <dbReference type="EMBL" id="URI05930.1"/>
    </source>
</evidence>
<dbReference type="PRINTS" id="PR00034">
    <property type="entry name" value="HTHCRP"/>
</dbReference>
<evidence type="ECO:0000259" key="4">
    <source>
        <dbReference type="PROSITE" id="PS50042"/>
    </source>
</evidence>
<dbReference type="Gene3D" id="1.10.10.10">
    <property type="entry name" value="Winged helix-like DNA-binding domain superfamily/Winged helix DNA-binding domain"/>
    <property type="match status" value="1"/>
</dbReference>
<sequence length="241" mass="26179">MSTASSSRAQVACSHCNLRELCLPVGLSAEDMARLDDAISERRPVLRGAAAFSAGDRFTALFAVRAGFFKTSITTAEGREQITGFQTTGELLGMDGIGTGAHSATASALEDSQICVIPFAELEDASRQSAELQRRVHRVMSREIVREQGVMLMLGGMRAEQRLAAFLLSLAKRLQARGFAPADMLLRMSREEIGNYLGMTIETVSRTFAKLRKDGVVAVDHREIRILRPDELQTLASGASC</sequence>
<dbReference type="PROSITE" id="PS50042">
    <property type="entry name" value="CNMP_BINDING_3"/>
    <property type="match status" value="1"/>
</dbReference>
<evidence type="ECO:0000313" key="7">
    <source>
        <dbReference type="Proteomes" id="UP001056201"/>
    </source>
</evidence>
<keyword evidence="3" id="KW-0804">Transcription</keyword>
<dbReference type="NCBIfam" id="NF008365">
    <property type="entry name" value="PRK11161.1"/>
    <property type="match status" value="1"/>
</dbReference>
<dbReference type="PROSITE" id="PS51063">
    <property type="entry name" value="HTH_CRP_2"/>
    <property type="match status" value="1"/>
</dbReference>
<dbReference type="Pfam" id="PF13545">
    <property type="entry name" value="HTH_Crp_2"/>
    <property type="match status" value="1"/>
</dbReference>
<dbReference type="SMART" id="SM00419">
    <property type="entry name" value="HTH_CRP"/>
    <property type="match status" value="1"/>
</dbReference>
<dbReference type="InterPro" id="IPR014710">
    <property type="entry name" value="RmlC-like_jellyroll"/>
</dbReference>
<dbReference type="SMART" id="SM00100">
    <property type="entry name" value="cNMP"/>
    <property type="match status" value="1"/>
</dbReference>
<reference evidence="6" key="1">
    <citation type="submission" date="2022-05" db="EMBL/GenBank/DDBJ databases">
        <title>An RpoN-dependent PEP-CTERM gene is involved in floc formation of an Aquincola tertiaricarbonis strain.</title>
        <authorList>
            <person name="Qiu D."/>
            <person name="Xia M."/>
        </authorList>
    </citation>
    <scope>NUCLEOTIDE SEQUENCE</scope>
    <source>
        <strain evidence="6">RN12</strain>
    </source>
</reference>
<feature type="domain" description="Cyclic nucleotide-binding" evidence="4">
    <location>
        <begin position="23"/>
        <end position="143"/>
    </location>
</feature>
<dbReference type="Gene3D" id="2.60.120.10">
    <property type="entry name" value="Jelly Rolls"/>
    <property type="match status" value="1"/>
</dbReference>
<name>A0ABY4S3J0_AQUTE</name>
<dbReference type="InterPro" id="IPR036388">
    <property type="entry name" value="WH-like_DNA-bd_sf"/>
</dbReference>
<dbReference type="PANTHER" id="PTHR24567:SF75">
    <property type="entry name" value="FUMARATE AND NITRATE REDUCTION REGULATORY PROTEIN"/>
    <property type="match status" value="1"/>
</dbReference>
<dbReference type="PANTHER" id="PTHR24567">
    <property type="entry name" value="CRP FAMILY TRANSCRIPTIONAL REGULATORY PROTEIN"/>
    <property type="match status" value="1"/>
</dbReference>
<dbReference type="CDD" id="cd00038">
    <property type="entry name" value="CAP_ED"/>
    <property type="match status" value="1"/>
</dbReference>
<evidence type="ECO:0000256" key="1">
    <source>
        <dbReference type="ARBA" id="ARBA00023015"/>
    </source>
</evidence>
<dbReference type="InterPro" id="IPR000595">
    <property type="entry name" value="cNMP-bd_dom"/>
</dbReference>
<keyword evidence="2" id="KW-0238">DNA-binding</keyword>
<evidence type="ECO:0000256" key="3">
    <source>
        <dbReference type="ARBA" id="ARBA00023163"/>
    </source>
</evidence>
<dbReference type="Proteomes" id="UP001056201">
    <property type="component" value="Chromosome 1"/>
</dbReference>
<protein>
    <submittedName>
        <fullName evidence="6">Fumarate/nitrate reduction transcriptional regulator Fnr</fullName>
    </submittedName>
</protein>
<feature type="domain" description="HTH crp-type" evidence="5">
    <location>
        <begin position="157"/>
        <end position="230"/>
    </location>
</feature>